<dbReference type="EMBL" id="VIEB01000118">
    <property type="protein sequence ID" value="TQE05610.1"/>
    <property type="molecule type" value="Genomic_DNA"/>
</dbReference>
<dbReference type="AlphaFoldDB" id="A0A540N533"/>
<keyword evidence="2" id="KW-1185">Reference proteome</keyword>
<name>A0A540N533_MALBA</name>
<dbReference type="Proteomes" id="UP000315295">
    <property type="component" value="Unassembled WGS sequence"/>
</dbReference>
<accession>A0A540N533</accession>
<evidence type="ECO:0000313" key="2">
    <source>
        <dbReference type="Proteomes" id="UP000315295"/>
    </source>
</evidence>
<organism evidence="1 2">
    <name type="scientific">Malus baccata</name>
    <name type="common">Siberian crab apple</name>
    <name type="synonym">Pyrus baccata</name>
    <dbReference type="NCBI Taxonomy" id="106549"/>
    <lineage>
        <taxon>Eukaryota</taxon>
        <taxon>Viridiplantae</taxon>
        <taxon>Streptophyta</taxon>
        <taxon>Embryophyta</taxon>
        <taxon>Tracheophyta</taxon>
        <taxon>Spermatophyta</taxon>
        <taxon>Magnoliopsida</taxon>
        <taxon>eudicotyledons</taxon>
        <taxon>Gunneridae</taxon>
        <taxon>Pentapetalae</taxon>
        <taxon>rosids</taxon>
        <taxon>fabids</taxon>
        <taxon>Rosales</taxon>
        <taxon>Rosaceae</taxon>
        <taxon>Amygdaloideae</taxon>
        <taxon>Maleae</taxon>
        <taxon>Malus</taxon>
    </lineage>
</organism>
<evidence type="ECO:0000313" key="1">
    <source>
        <dbReference type="EMBL" id="TQE05610.1"/>
    </source>
</evidence>
<proteinExistence type="predicted"/>
<gene>
    <name evidence="1" type="ORF">C1H46_008743</name>
</gene>
<protein>
    <submittedName>
        <fullName evidence="1">Uncharacterized protein</fullName>
    </submittedName>
</protein>
<sequence>MFDEVEPSPKATAKRECKGLADVDHDSETTLSLKGKGRAKTGYQASVAIYFQLSNYEFVPRRKFDEFAQLMEVWLRTILEELEAERGAQKAWFPRLSI</sequence>
<comment type="caution">
    <text evidence="1">The sequence shown here is derived from an EMBL/GenBank/DDBJ whole genome shotgun (WGS) entry which is preliminary data.</text>
</comment>
<reference evidence="1 2" key="1">
    <citation type="journal article" date="2019" name="G3 (Bethesda)">
        <title>Sequencing of a Wild Apple (Malus baccata) Genome Unravels the Differences Between Cultivated and Wild Apple Species Regarding Disease Resistance and Cold Tolerance.</title>
        <authorList>
            <person name="Chen X."/>
        </authorList>
    </citation>
    <scope>NUCLEOTIDE SEQUENCE [LARGE SCALE GENOMIC DNA]</scope>
    <source>
        <strain evidence="2">cv. Shandingzi</strain>
        <tissue evidence="1">Leaves</tissue>
    </source>
</reference>